<gene>
    <name evidence="2" type="ORF">JBS370_LOCUS27416</name>
</gene>
<accession>A0A819PQ18</accession>
<evidence type="ECO:0000259" key="1">
    <source>
        <dbReference type="PROSITE" id="PS51471"/>
    </source>
</evidence>
<comment type="caution">
    <text evidence="2">The sequence shown here is derived from an EMBL/GenBank/DDBJ whole genome shotgun (WGS) entry which is preliminary data.</text>
</comment>
<dbReference type="EMBL" id="CAJOBD010005144">
    <property type="protein sequence ID" value="CAF4021174.1"/>
    <property type="molecule type" value="Genomic_DNA"/>
</dbReference>
<name>A0A819PQ18_9BILA</name>
<dbReference type="Proteomes" id="UP000663836">
    <property type="component" value="Unassembled WGS sequence"/>
</dbReference>
<protein>
    <recommendedName>
        <fullName evidence="1">Fe2OG dioxygenase domain-containing protein</fullName>
    </recommendedName>
</protein>
<dbReference type="InterPro" id="IPR027443">
    <property type="entry name" value="IPNS-like_sf"/>
</dbReference>
<dbReference type="InterPro" id="IPR044861">
    <property type="entry name" value="IPNS-like_FE2OG_OXY"/>
</dbReference>
<dbReference type="AlphaFoldDB" id="A0A819PQ18"/>
<proteinExistence type="predicted"/>
<dbReference type="Gene3D" id="2.60.120.330">
    <property type="entry name" value="B-lactam Antibiotic, Isopenicillin N Synthase, Chain"/>
    <property type="match status" value="1"/>
</dbReference>
<evidence type="ECO:0000313" key="2">
    <source>
        <dbReference type="EMBL" id="CAF4021174.1"/>
    </source>
</evidence>
<sequence>MGRMYTSRFLHYAPNQGVLTAHTDFAVLTILHQDLNGGLQIHHNDRWMDVPPIENTFLINVGDMLQHWSEGQLKSTAHRVIYHDDIKAHCSYRIPEFQQFS</sequence>
<dbReference type="Pfam" id="PF03171">
    <property type="entry name" value="2OG-FeII_Oxy"/>
    <property type="match status" value="1"/>
</dbReference>
<evidence type="ECO:0000313" key="3">
    <source>
        <dbReference type="Proteomes" id="UP000663836"/>
    </source>
</evidence>
<dbReference type="PROSITE" id="PS51471">
    <property type="entry name" value="FE2OG_OXY"/>
    <property type="match status" value="1"/>
</dbReference>
<reference evidence="2" key="1">
    <citation type="submission" date="2021-02" db="EMBL/GenBank/DDBJ databases">
        <authorList>
            <person name="Nowell W R."/>
        </authorList>
    </citation>
    <scope>NUCLEOTIDE SEQUENCE</scope>
</reference>
<dbReference type="PANTHER" id="PTHR47990">
    <property type="entry name" value="2-OXOGLUTARATE (2OG) AND FE(II)-DEPENDENT OXYGENASE SUPERFAMILY PROTEIN-RELATED"/>
    <property type="match status" value="1"/>
</dbReference>
<dbReference type="SUPFAM" id="SSF51197">
    <property type="entry name" value="Clavaminate synthase-like"/>
    <property type="match status" value="1"/>
</dbReference>
<dbReference type="InterPro" id="IPR050231">
    <property type="entry name" value="Iron_ascorbate_oxido_reductase"/>
</dbReference>
<feature type="domain" description="Fe2OG dioxygenase" evidence="1">
    <location>
        <begin position="2"/>
        <end position="101"/>
    </location>
</feature>
<dbReference type="InterPro" id="IPR005123">
    <property type="entry name" value="Oxoglu/Fe-dep_dioxygenase_dom"/>
</dbReference>
<organism evidence="2 3">
    <name type="scientific">Rotaria sordida</name>
    <dbReference type="NCBI Taxonomy" id="392033"/>
    <lineage>
        <taxon>Eukaryota</taxon>
        <taxon>Metazoa</taxon>
        <taxon>Spiralia</taxon>
        <taxon>Gnathifera</taxon>
        <taxon>Rotifera</taxon>
        <taxon>Eurotatoria</taxon>
        <taxon>Bdelloidea</taxon>
        <taxon>Philodinida</taxon>
        <taxon>Philodinidae</taxon>
        <taxon>Rotaria</taxon>
    </lineage>
</organism>